<gene>
    <name evidence="2" type="ORF">Pan14r_49660</name>
</gene>
<dbReference type="AlphaFoldDB" id="A0A5C5YAB9"/>
<reference evidence="2 3" key="1">
    <citation type="submission" date="2019-02" db="EMBL/GenBank/DDBJ databases">
        <title>Deep-cultivation of Planctomycetes and their phenomic and genomic characterization uncovers novel biology.</title>
        <authorList>
            <person name="Wiegand S."/>
            <person name="Jogler M."/>
            <person name="Boedeker C."/>
            <person name="Pinto D."/>
            <person name="Vollmers J."/>
            <person name="Rivas-Marin E."/>
            <person name="Kohn T."/>
            <person name="Peeters S.H."/>
            <person name="Heuer A."/>
            <person name="Rast P."/>
            <person name="Oberbeckmann S."/>
            <person name="Bunk B."/>
            <person name="Jeske O."/>
            <person name="Meyerdierks A."/>
            <person name="Storesund J.E."/>
            <person name="Kallscheuer N."/>
            <person name="Luecker S."/>
            <person name="Lage O.M."/>
            <person name="Pohl T."/>
            <person name="Merkel B.J."/>
            <person name="Hornburger P."/>
            <person name="Mueller R.-W."/>
            <person name="Bruemmer F."/>
            <person name="Labrenz M."/>
            <person name="Spormann A.M."/>
            <person name="Op Den Camp H."/>
            <person name="Overmann J."/>
            <person name="Amann R."/>
            <person name="Jetten M.S.M."/>
            <person name="Mascher T."/>
            <person name="Medema M.H."/>
            <person name="Devos D.P."/>
            <person name="Kaster A.-K."/>
            <person name="Ovreas L."/>
            <person name="Rohde M."/>
            <person name="Galperin M.Y."/>
            <person name="Jogler C."/>
        </authorList>
    </citation>
    <scope>NUCLEOTIDE SEQUENCE [LARGE SCALE GENOMIC DNA]</scope>
    <source>
        <strain evidence="2 3">Pan14r</strain>
    </source>
</reference>
<protein>
    <recommendedName>
        <fullName evidence="4">PEP-CTERM protein-sorting domain-containing protein</fullName>
    </recommendedName>
</protein>
<accession>A0A5C5YAB9</accession>
<feature type="signal peptide" evidence="1">
    <location>
        <begin position="1"/>
        <end position="19"/>
    </location>
</feature>
<organism evidence="2 3">
    <name type="scientific">Crateriforma conspicua</name>
    <dbReference type="NCBI Taxonomy" id="2527996"/>
    <lineage>
        <taxon>Bacteria</taxon>
        <taxon>Pseudomonadati</taxon>
        <taxon>Planctomycetota</taxon>
        <taxon>Planctomycetia</taxon>
        <taxon>Planctomycetales</taxon>
        <taxon>Planctomycetaceae</taxon>
        <taxon>Crateriforma</taxon>
    </lineage>
</organism>
<evidence type="ECO:0000313" key="2">
    <source>
        <dbReference type="EMBL" id="TWT72646.1"/>
    </source>
</evidence>
<dbReference type="NCBIfam" id="TIGR02595">
    <property type="entry name" value="PEP_CTERM"/>
    <property type="match status" value="1"/>
</dbReference>
<keyword evidence="1" id="KW-0732">Signal</keyword>
<dbReference type="InterPro" id="IPR013424">
    <property type="entry name" value="Ice-binding_C"/>
</dbReference>
<dbReference type="Proteomes" id="UP000317238">
    <property type="component" value="Unassembled WGS sequence"/>
</dbReference>
<evidence type="ECO:0000313" key="3">
    <source>
        <dbReference type="Proteomes" id="UP000317238"/>
    </source>
</evidence>
<dbReference type="EMBL" id="SJPL01000001">
    <property type="protein sequence ID" value="TWT72646.1"/>
    <property type="molecule type" value="Genomic_DNA"/>
</dbReference>
<comment type="caution">
    <text evidence="2">The sequence shown here is derived from an EMBL/GenBank/DDBJ whole genome shotgun (WGS) entry which is preliminary data.</text>
</comment>
<keyword evidence="3" id="KW-1185">Reference proteome</keyword>
<feature type="chain" id="PRO_5022779954" description="PEP-CTERM protein-sorting domain-containing protein" evidence="1">
    <location>
        <begin position="20"/>
        <end position="227"/>
    </location>
</feature>
<dbReference type="RefSeq" id="WP_197204006.1">
    <property type="nucleotide sequence ID" value="NZ_SJPL01000001.1"/>
</dbReference>
<name>A0A5C5YAB9_9PLAN</name>
<evidence type="ECO:0000256" key="1">
    <source>
        <dbReference type="SAM" id="SignalP"/>
    </source>
</evidence>
<proteinExistence type="predicted"/>
<sequence precursor="true">MLRAFSALALIILPLNSLDASLVKGVFEGEVSFVSPSGVVPFGTKFSGTFSYATTFSTAAVGTSGKENHSVLRSMTFRLGTLDYSMPLSGTAAQTIAVSNDLSGSGLDHLQIHSEIEAGTGYVGGYEPYYLEINLIDDSASVFDSTQIPLSFDYGDFSQLTLTILLTNPSSPFIPSETAAISGPIGSLTTTLLTVPEPSSLVALLALAGTLGIHRNRECKDATPGNN</sequence>
<evidence type="ECO:0008006" key="4">
    <source>
        <dbReference type="Google" id="ProtNLM"/>
    </source>
</evidence>